<dbReference type="Pfam" id="PF02687">
    <property type="entry name" value="FtsX"/>
    <property type="match status" value="2"/>
</dbReference>
<keyword evidence="2" id="KW-1003">Cell membrane</keyword>
<sequence>MTLKDVIIAARILAKRPAYTLTAALTIALGVGASTTIFSVTNAVLLKPLPYRDPNKLVIAGMDLRKRDVRDLPFSNADYIDLRDGTKEYFSDMAGVFTGRIVVPQEDGTPEQISLAIATTNFFDVMGAKILLGRDFNAQDGIPQPQPPPNAAADNAPARLPGTAILSYEYFRRRYGGNTSVLGHNITIPGQPGPVIAGVLAPGFRLYFPPDADVQPAPDIYIANRLGYDSAERNDFSIRPIGRLKEGALLQSAQGAADGIAAQARQTFSIDETAGYYIHLAPMRQHLVAAVKPAILTLMVSVIFLLLIACANVGNLLLVRASLRQQEFSVRAALGANRLRLVAPILIEAVLLSVIGTVAGLGLAWAGILALRVLAPANLPRLEDVRIDGAVLAYSALAGLASAAIFGIVPALRASRPALMNVLRGISRTSGMGSGAFLRNAVVMAEVALSFILLIGSGLMFRSFLKLQAIDPGFDPHHLLTFQIQGIGNNRKTPEQRAAFMHVVTEQLKSIPGVQSVTGSFPFPLTGEFSPIRWGTEDAARDPSRFQATDFQIVLPGYFEAMRTPLLAGRTFTDDDNMPKRDGVIVDDALAAKAFPGQSAIGKHILIRLRTPEAEKVQIIGVVAHQRVTSLAEVGREQIYFPDAFLGSGAIQSWALRTGSDPASYESQVRATLKALDPQLLVNKVQTADSVVYDSQAGTRFSLLLISVFAVIAALLAGVGLYGVISTSVRQRTSEIGVRMAMGAERGDILLLIVAQGLRLSAAGIVIGVIGSILLGRVISALLVGGIKSTDATTYVSMTAAFLAISALASWLPARRASGLDPARALREQ</sequence>
<dbReference type="PANTHER" id="PTHR30572">
    <property type="entry name" value="MEMBRANE COMPONENT OF TRANSPORTER-RELATED"/>
    <property type="match status" value="1"/>
</dbReference>
<evidence type="ECO:0000256" key="1">
    <source>
        <dbReference type="ARBA" id="ARBA00004651"/>
    </source>
</evidence>
<accession>A0AAU7DNX1</accession>
<dbReference type="AlphaFoldDB" id="A0AAU7DNX1"/>
<gene>
    <name evidence="10" type="ORF">P8935_06780</name>
</gene>
<evidence type="ECO:0000313" key="10">
    <source>
        <dbReference type="EMBL" id="XBH19014.1"/>
    </source>
</evidence>
<feature type="transmembrane region" description="Helical" evidence="7">
    <location>
        <begin position="21"/>
        <end position="46"/>
    </location>
</feature>
<feature type="transmembrane region" description="Helical" evidence="7">
    <location>
        <begin position="795"/>
        <end position="814"/>
    </location>
</feature>
<dbReference type="InterPro" id="IPR017800">
    <property type="entry name" value="ADOP"/>
</dbReference>
<feature type="domain" description="MacB-like periplasmic core" evidence="9">
    <location>
        <begin position="20"/>
        <end position="254"/>
    </location>
</feature>
<keyword evidence="4 7" id="KW-1133">Transmembrane helix</keyword>
<comment type="similarity">
    <text evidence="6">Belongs to the ABC-4 integral membrane protein family.</text>
</comment>
<proteinExistence type="inferred from homology"/>
<organism evidence="10">
    <name type="scientific">Telmatobacter sp. DSM 110680</name>
    <dbReference type="NCBI Taxonomy" id="3036704"/>
    <lineage>
        <taxon>Bacteria</taxon>
        <taxon>Pseudomonadati</taxon>
        <taxon>Acidobacteriota</taxon>
        <taxon>Terriglobia</taxon>
        <taxon>Terriglobales</taxon>
        <taxon>Acidobacteriaceae</taxon>
        <taxon>Telmatobacter</taxon>
    </lineage>
</organism>
<dbReference type="InterPro" id="IPR025857">
    <property type="entry name" value="MacB_PCD"/>
</dbReference>
<dbReference type="InterPro" id="IPR003838">
    <property type="entry name" value="ABC3_permease_C"/>
</dbReference>
<dbReference type="GO" id="GO:0022857">
    <property type="term" value="F:transmembrane transporter activity"/>
    <property type="evidence" value="ECO:0007669"/>
    <property type="project" value="TreeGrafter"/>
</dbReference>
<feature type="transmembrane region" description="Helical" evidence="7">
    <location>
        <begin position="391"/>
        <end position="415"/>
    </location>
</feature>
<feature type="transmembrane region" description="Helical" evidence="7">
    <location>
        <begin position="294"/>
        <end position="318"/>
    </location>
</feature>
<feature type="transmembrane region" description="Helical" evidence="7">
    <location>
        <begin position="436"/>
        <end position="461"/>
    </location>
</feature>
<feature type="transmembrane region" description="Helical" evidence="7">
    <location>
        <begin position="339"/>
        <end position="371"/>
    </location>
</feature>
<dbReference type="RefSeq" id="WP_348264230.1">
    <property type="nucleotide sequence ID" value="NZ_CP121196.1"/>
</dbReference>
<evidence type="ECO:0000256" key="2">
    <source>
        <dbReference type="ARBA" id="ARBA00022475"/>
    </source>
</evidence>
<keyword evidence="3 7" id="KW-0812">Transmembrane</keyword>
<dbReference type="EMBL" id="CP121196">
    <property type="protein sequence ID" value="XBH19014.1"/>
    <property type="molecule type" value="Genomic_DNA"/>
</dbReference>
<feature type="transmembrane region" description="Helical" evidence="7">
    <location>
        <begin position="701"/>
        <end position="725"/>
    </location>
</feature>
<evidence type="ECO:0000256" key="3">
    <source>
        <dbReference type="ARBA" id="ARBA00022692"/>
    </source>
</evidence>
<comment type="subcellular location">
    <subcellularLocation>
        <location evidence="1">Cell membrane</location>
        <topology evidence="1">Multi-pass membrane protein</topology>
    </subcellularLocation>
</comment>
<evidence type="ECO:0000259" key="9">
    <source>
        <dbReference type="Pfam" id="PF12704"/>
    </source>
</evidence>
<keyword evidence="5 7" id="KW-0472">Membrane</keyword>
<dbReference type="PANTHER" id="PTHR30572:SF4">
    <property type="entry name" value="ABC TRANSPORTER PERMEASE YTRF"/>
    <property type="match status" value="1"/>
</dbReference>
<protein>
    <submittedName>
        <fullName evidence="10">ABC transporter permease</fullName>
    </submittedName>
</protein>
<feature type="domain" description="ABC3 transporter permease C-terminal" evidence="8">
    <location>
        <begin position="708"/>
        <end position="822"/>
    </location>
</feature>
<evidence type="ECO:0000259" key="8">
    <source>
        <dbReference type="Pfam" id="PF02687"/>
    </source>
</evidence>
<dbReference type="NCBIfam" id="TIGR03434">
    <property type="entry name" value="ADOP"/>
    <property type="match status" value="1"/>
</dbReference>
<evidence type="ECO:0000256" key="4">
    <source>
        <dbReference type="ARBA" id="ARBA00022989"/>
    </source>
</evidence>
<evidence type="ECO:0000256" key="5">
    <source>
        <dbReference type="ARBA" id="ARBA00023136"/>
    </source>
</evidence>
<evidence type="ECO:0000256" key="6">
    <source>
        <dbReference type="ARBA" id="ARBA00038076"/>
    </source>
</evidence>
<feature type="domain" description="ABC3 transporter permease C-terminal" evidence="8">
    <location>
        <begin position="300"/>
        <end position="416"/>
    </location>
</feature>
<feature type="domain" description="MacB-like periplasmic core" evidence="9">
    <location>
        <begin position="452"/>
        <end position="667"/>
    </location>
</feature>
<dbReference type="InterPro" id="IPR050250">
    <property type="entry name" value="Macrolide_Exporter_MacB"/>
</dbReference>
<reference evidence="10" key="1">
    <citation type="submission" date="2023-03" db="EMBL/GenBank/DDBJ databases">
        <title>Edaphobacter sp.</title>
        <authorList>
            <person name="Huber K.J."/>
            <person name="Papendorf J."/>
            <person name="Pilke C."/>
            <person name="Bunk B."/>
            <person name="Sproeer C."/>
            <person name="Pester M."/>
        </authorList>
    </citation>
    <scope>NUCLEOTIDE SEQUENCE</scope>
    <source>
        <strain evidence="10">DSM 110680</strain>
    </source>
</reference>
<name>A0AAU7DNX1_9BACT</name>
<dbReference type="Pfam" id="PF12704">
    <property type="entry name" value="MacB_PCD"/>
    <property type="match status" value="2"/>
</dbReference>
<evidence type="ECO:0000256" key="7">
    <source>
        <dbReference type="SAM" id="Phobius"/>
    </source>
</evidence>
<dbReference type="GO" id="GO:0005886">
    <property type="term" value="C:plasma membrane"/>
    <property type="evidence" value="ECO:0007669"/>
    <property type="project" value="UniProtKB-SubCell"/>
</dbReference>